<dbReference type="Pfam" id="PF01618">
    <property type="entry name" value="MotA_ExbB"/>
    <property type="match status" value="1"/>
</dbReference>
<dbReference type="InterPro" id="IPR002898">
    <property type="entry name" value="MotA_ExbB_proton_chnl"/>
</dbReference>
<reference evidence="10 11" key="1">
    <citation type="submission" date="2017-02" db="EMBL/GenBank/DDBJ databases">
        <authorList>
            <person name="Peterson S.W."/>
        </authorList>
    </citation>
    <scope>NUCLEOTIDE SEQUENCE [LARGE SCALE GENOMIC DNA]</scope>
    <source>
        <strain evidence="10 11">DSM 15102</strain>
    </source>
</reference>
<evidence type="ECO:0000313" key="11">
    <source>
        <dbReference type="Proteomes" id="UP000196365"/>
    </source>
</evidence>
<keyword evidence="7 8" id="KW-0472">Membrane</keyword>
<evidence type="ECO:0000259" key="9">
    <source>
        <dbReference type="Pfam" id="PF01618"/>
    </source>
</evidence>
<evidence type="ECO:0000313" key="10">
    <source>
        <dbReference type="EMBL" id="SJZ52687.1"/>
    </source>
</evidence>
<dbReference type="PROSITE" id="PS01307">
    <property type="entry name" value="MOTA"/>
    <property type="match status" value="1"/>
</dbReference>
<evidence type="ECO:0000256" key="3">
    <source>
        <dbReference type="ARBA" id="ARBA00022448"/>
    </source>
</evidence>
<name>A0A1T4LDN8_9FIRM</name>
<keyword evidence="4" id="KW-1003">Cell membrane</keyword>
<dbReference type="GO" id="GO:0071978">
    <property type="term" value="P:bacterial-type flagellum-dependent swarming motility"/>
    <property type="evidence" value="ECO:0007669"/>
    <property type="project" value="InterPro"/>
</dbReference>
<keyword evidence="3" id="KW-0813">Transport</keyword>
<keyword evidence="5 8" id="KW-0812">Transmembrane</keyword>
<evidence type="ECO:0000256" key="8">
    <source>
        <dbReference type="SAM" id="Phobius"/>
    </source>
</evidence>
<accession>A0A1T4LDN8</accession>
<feature type="transmembrane region" description="Helical" evidence="8">
    <location>
        <begin position="32"/>
        <end position="55"/>
    </location>
</feature>
<dbReference type="PANTHER" id="PTHR30433:SF2">
    <property type="entry name" value="MOTILITY PROTEIN A"/>
    <property type="match status" value="1"/>
</dbReference>
<dbReference type="AlphaFoldDB" id="A0A1T4LDN8"/>
<keyword evidence="11" id="KW-1185">Reference proteome</keyword>
<dbReference type="EMBL" id="FUWV01000004">
    <property type="protein sequence ID" value="SJZ52687.1"/>
    <property type="molecule type" value="Genomic_DNA"/>
</dbReference>
<keyword evidence="6 8" id="KW-1133">Transmembrane helix</keyword>
<gene>
    <name evidence="10" type="ORF">SAMN02745973_00906</name>
</gene>
<evidence type="ECO:0000256" key="7">
    <source>
        <dbReference type="ARBA" id="ARBA00023136"/>
    </source>
</evidence>
<feature type="transmembrane region" description="Helical" evidence="8">
    <location>
        <begin position="148"/>
        <end position="172"/>
    </location>
</feature>
<evidence type="ECO:0000256" key="1">
    <source>
        <dbReference type="ARBA" id="ARBA00004651"/>
    </source>
</evidence>
<dbReference type="GO" id="GO:0005886">
    <property type="term" value="C:plasma membrane"/>
    <property type="evidence" value="ECO:0007669"/>
    <property type="project" value="UniProtKB-SubCell"/>
</dbReference>
<dbReference type="OrthoDB" id="9806929at2"/>
<dbReference type="GO" id="GO:0006935">
    <property type="term" value="P:chemotaxis"/>
    <property type="evidence" value="ECO:0007669"/>
    <property type="project" value="InterPro"/>
</dbReference>
<comment type="similarity">
    <text evidence="2">Belongs to the MotA family.</text>
</comment>
<proteinExistence type="inferred from homology"/>
<protein>
    <submittedName>
        <fullName evidence="10">Chemotaxis protein MotA</fullName>
    </submittedName>
</protein>
<evidence type="ECO:0000256" key="5">
    <source>
        <dbReference type="ARBA" id="ARBA00022692"/>
    </source>
</evidence>
<dbReference type="Proteomes" id="UP000196365">
    <property type="component" value="Unassembled WGS sequence"/>
</dbReference>
<feature type="domain" description="MotA/TolQ/ExbB proton channel" evidence="9">
    <location>
        <begin position="104"/>
        <end position="222"/>
    </location>
</feature>
<comment type="subcellular location">
    <subcellularLocation>
        <location evidence="1">Cell membrane</location>
        <topology evidence="1">Multi-pass membrane protein</topology>
    </subcellularLocation>
</comment>
<evidence type="ECO:0000256" key="4">
    <source>
        <dbReference type="ARBA" id="ARBA00022475"/>
    </source>
</evidence>
<feature type="transmembrane region" description="Helical" evidence="8">
    <location>
        <begin position="7"/>
        <end position="26"/>
    </location>
</feature>
<feature type="transmembrane region" description="Helical" evidence="8">
    <location>
        <begin position="184"/>
        <end position="209"/>
    </location>
</feature>
<dbReference type="PANTHER" id="PTHR30433">
    <property type="entry name" value="CHEMOTAXIS PROTEIN MOTA"/>
    <property type="match status" value="1"/>
</dbReference>
<dbReference type="InterPro" id="IPR000540">
    <property type="entry name" value="Flag_MotA_CS"/>
</dbReference>
<dbReference type="RefSeq" id="WP_087678381.1">
    <property type="nucleotide sequence ID" value="NZ_FUWV01000004.1"/>
</dbReference>
<evidence type="ECO:0000256" key="2">
    <source>
        <dbReference type="ARBA" id="ARBA00008038"/>
    </source>
</evidence>
<sequence>MKRNFSPLIAIILGMLLIFWSITISGGKVVGFISLSSFIITIVGSFCALVVSYPLEDLLKVPSILKNVFITPMRDRDMIIDIFINLSKKSRKDGLLSLEDEVSEYEDEFLKKGVQLVIDGTEPEILEEILELEIENTQRRHKIGQDIFSTWGELSPAFGMIGTLIGLIIMLADLEEPSAIGSGMATALITTFYGSLFANLIFLPIASNLKSKTEEEMMMREMMLEGVLALQSGVNPRIIEQRLISYLSPQQKKSRLEKENNKNEGENVYE</sequence>
<dbReference type="InterPro" id="IPR047055">
    <property type="entry name" value="MotA-like"/>
</dbReference>
<evidence type="ECO:0000256" key="6">
    <source>
        <dbReference type="ARBA" id="ARBA00022989"/>
    </source>
</evidence>
<organism evidence="10 11">
    <name type="scientific">Garciella nitratireducens DSM 15102</name>
    <dbReference type="NCBI Taxonomy" id="1121911"/>
    <lineage>
        <taxon>Bacteria</taxon>
        <taxon>Bacillati</taxon>
        <taxon>Bacillota</taxon>
        <taxon>Clostridia</taxon>
        <taxon>Eubacteriales</taxon>
        <taxon>Eubacteriaceae</taxon>
        <taxon>Garciella</taxon>
    </lineage>
</organism>